<name>A0A511YS52_9FLAO</name>
<dbReference type="OrthoDB" id="1080927at2"/>
<dbReference type="PIRSF" id="PIRSF002599">
    <property type="entry name" value="Cold_shock_A"/>
    <property type="match status" value="1"/>
</dbReference>
<comment type="caution">
    <text evidence="2">The sequence shown here is derived from an EMBL/GenBank/DDBJ whole genome shotgun (WGS) entry which is preliminary data.</text>
</comment>
<dbReference type="Proteomes" id="UP000321863">
    <property type="component" value="Unassembled WGS sequence"/>
</dbReference>
<sequence length="85" mass="9712">MKYFFIISTLITFLAFGLDKRRAVKHQRRIPESLLLFLTFMGGTAGALLGMISYRHKTSKTSFLIKTGLVILLQGLIVYALLYHF</sequence>
<reference evidence="2 3" key="1">
    <citation type="submission" date="2019-07" db="EMBL/GenBank/DDBJ databases">
        <title>Whole genome shotgun sequence of Chryseobacterium hagamense NBRC 105253.</title>
        <authorList>
            <person name="Hosoyama A."/>
            <person name="Uohara A."/>
            <person name="Ohji S."/>
            <person name="Ichikawa N."/>
        </authorList>
    </citation>
    <scope>NUCLEOTIDE SEQUENCE [LARGE SCALE GENOMIC DNA]</scope>
    <source>
        <strain evidence="2 3">NBRC 105253</strain>
    </source>
</reference>
<gene>
    <name evidence="2" type="ORF">CHA01nite_37630</name>
</gene>
<dbReference type="InterPro" id="IPR010718">
    <property type="entry name" value="DUF1294"/>
</dbReference>
<dbReference type="RefSeq" id="WP_146944342.1">
    <property type="nucleotide sequence ID" value="NZ_BJYJ01000042.1"/>
</dbReference>
<keyword evidence="3" id="KW-1185">Reference proteome</keyword>
<evidence type="ECO:0008006" key="4">
    <source>
        <dbReference type="Google" id="ProtNLM"/>
    </source>
</evidence>
<organism evidence="2 3">
    <name type="scientific">Chryseobacterium hagamense</name>
    <dbReference type="NCBI Taxonomy" id="395935"/>
    <lineage>
        <taxon>Bacteria</taxon>
        <taxon>Pseudomonadati</taxon>
        <taxon>Bacteroidota</taxon>
        <taxon>Flavobacteriia</taxon>
        <taxon>Flavobacteriales</taxon>
        <taxon>Weeksellaceae</taxon>
        <taxon>Chryseobacterium group</taxon>
        <taxon>Chryseobacterium</taxon>
    </lineage>
</organism>
<dbReference type="Pfam" id="PF06961">
    <property type="entry name" value="DUF1294"/>
    <property type="match status" value="1"/>
</dbReference>
<feature type="transmembrane region" description="Helical" evidence="1">
    <location>
        <begin position="63"/>
        <end position="82"/>
    </location>
</feature>
<evidence type="ECO:0000256" key="1">
    <source>
        <dbReference type="SAM" id="Phobius"/>
    </source>
</evidence>
<dbReference type="AlphaFoldDB" id="A0A511YS52"/>
<keyword evidence="1" id="KW-0812">Transmembrane</keyword>
<accession>A0A511YS52</accession>
<keyword evidence="1" id="KW-0472">Membrane</keyword>
<dbReference type="GO" id="GO:0003676">
    <property type="term" value="F:nucleic acid binding"/>
    <property type="evidence" value="ECO:0007669"/>
    <property type="project" value="InterPro"/>
</dbReference>
<proteinExistence type="predicted"/>
<feature type="transmembrane region" description="Helical" evidence="1">
    <location>
        <begin position="33"/>
        <end position="51"/>
    </location>
</feature>
<protein>
    <recommendedName>
        <fullName evidence="4">DUF1294 domain-containing protein</fullName>
    </recommendedName>
</protein>
<dbReference type="InterPro" id="IPR012156">
    <property type="entry name" value="Cold_shock_CspA"/>
</dbReference>
<dbReference type="EMBL" id="BJYJ01000042">
    <property type="protein sequence ID" value="GEN78023.1"/>
    <property type="molecule type" value="Genomic_DNA"/>
</dbReference>
<evidence type="ECO:0000313" key="3">
    <source>
        <dbReference type="Proteomes" id="UP000321863"/>
    </source>
</evidence>
<evidence type="ECO:0000313" key="2">
    <source>
        <dbReference type="EMBL" id="GEN78023.1"/>
    </source>
</evidence>
<keyword evidence="1" id="KW-1133">Transmembrane helix</keyword>